<keyword evidence="2" id="KW-0677">Repeat</keyword>
<dbReference type="InterPro" id="IPR007110">
    <property type="entry name" value="Ig-like_dom"/>
</dbReference>
<feature type="non-terminal residue" evidence="6">
    <location>
        <position position="231"/>
    </location>
</feature>
<dbReference type="SMART" id="SM00409">
    <property type="entry name" value="IG"/>
    <property type="match status" value="1"/>
</dbReference>
<dbReference type="PANTHER" id="PTHR12231:SF253">
    <property type="entry name" value="DPR-INTERACTING PROTEIN ETA, ISOFORM B-RELATED"/>
    <property type="match status" value="1"/>
</dbReference>
<dbReference type="InterPro" id="IPR013783">
    <property type="entry name" value="Ig-like_fold"/>
</dbReference>
<keyword evidence="4" id="KW-0393">Immunoglobulin domain</keyword>
<dbReference type="PROSITE" id="PS50835">
    <property type="entry name" value="IG_LIKE"/>
    <property type="match status" value="2"/>
</dbReference>
<evidence type="ECO:0000256" key="1">
    <source>
        <dbReference type="ARBA" id="ARBA00022729"/>
    </source>
</evidence>
<dbReference type="SUPFAM" id="SSF48726">
    <property type="entry name" value="Immunoglobulin"/>
    <property type="match status" value="2"/>
</dbReference>
<dbReference type="FunFam" id="2.60.40.10:FF:000032">
    <property type="entry name" value="palladin isoform X1"/>
    <property type="match status" value="1"/>
</dbReference>
<protein>
    <recommendedName>
        <fullName evidence="5">Ig-like domain-containing protein</fullName>
    </recommendedName>
</protein>
<dbReference type="InterPro" id="IPR003599">
    <property type="entry name" value="Ig_sub"/>
</dbReference>
<dbReference type="PANTHER" id="PTHR12231">
    <property type="entry name" value="CTX-RELATED TYPE I TRANSMEMBRANE PROTEIN"/>
    <property type="match status" value="1"/>
</dbReference>
<evidence type="ECO:0000313" key="7">
    <source>
        <dbReference type="Proteomes" id="UP000275408"/>
    </source>
</evidence>
<dbReference type="Gene3D" id="2.60.40.10">
    <property type="entry name" value="Immunoglobulins"/>
    <property type="match status" value="2"/>
</dbReference>
<feature type="domain" description="Ig-like" evidence="5">
    <location>
        <begin position="2"/>
        <end position="41"/>
    </location>
</feature>
<dbReference type="InterPro" id="IPR036179">
    <property type="entry name" value="Ig-like_dom_sf"/>
</dbReference>
<comment type="caution">
    <text evidence="6">The sequence shown here is derived from an EMBL/GenBank/DDBJ whole genome shotgun (WGS) entry which is preliminary data.</text>
</comment>
<gene>
    <name evidence="6" type="ORF">pdam_00023531</name>
</gene>
<dbReference type="Pfam" id="PF13927">
    <property type="entry name" value="Ig_3"/>
    <property type="match status" value="2"/>
</dbReference>
<proteinExistence type="predicted"/>
<evidence type="ECO:0000313" key="6">
    <source>
        <dbReference type="EMBL" id="RMX40662.1"/>
    </source>
</evidence>
<evidence type="ECO:0000259" key="5">
    <source>
        <dbReference type="PROSITE" id="PS50835"/>
    </source>
</evidence>
<reference evidence="6 7" key="1">
    <citation type="journal article" date="2018" name="Sci. Rep.">
        <title>Comparative analysis of the Pocillopora damicornis genome highlights role of immune system in coral evolution.</title>
        <authorList>
            <person name="Cunning R."/>
            <person name="Bay R.A."/>
            <person name="Gillette P."/>
            <person name="Baker A.C."/>
            <person name="Traylor-Knowles N."/>
        </authorList>
    </citation>
    <scope>NUCLEOTIDE SEQUENCE [LARGE SCALE GENOMIC DNA]</scope>
    <source>
        <strain evidence="6">RSMAS</strain>
        <tissue evidence="6">Whole animal</tissue>
    </source>
</reference>
<feature type="non-terminal residue" evidence="6">
    <location>
        <position position="1"/>
    </location>
</feature>
<keyword evidence="1" id="KW-0732">Signal</keyword>
<evidence type="ECO:0000256" key="2">
    <source>
        <dbReference type="ARBA" id="ARBA00022737"/>
    </source>
</evidence>
<dbReference type="InterPro" id="IPR051170">
    <property type="entry name" value="Neural/epithelial_adhesion"/>
</dbReference>
<organism evidence="6 7">
    <name type="scientific">Pocillopora damicornis</name>
    <name type="common">Cauliflower coral</name>
    <name type="synonym">Millepora damicornis</name>
    <dbReference type="NCBI Taxonomy" id="46731"/>
    <lineage>
        <taxon>Eukaryota</taxon>
        <taxon>Metazoa</taxon>
        <taxon>Cnidaria</taxon>
        <taxon>Anthozoa</taxon>
        <taxon>Hexacorallia</taxon>
        <taxon>Scleractinia</taxon>
        <taxon>Astrocoeniina</taxon>
        <taxon>Pocilloporidae</taxon>
        <taxon>Pocillopora</taxon>
    </lineage>
</organism>
<keyword evidence="3" id="KW-1015">Disulfide bond</keyword>
<dbReference type="AlphaFoldDB" id="A0A3M6TGX6"/>
<dbReference type="EMBL" id="RCHS01003598">
    <property type="protein sequence ID" value="RMX40662.1"/>
    <property type="molecule type" value="Genomic_DNA"/>
</dbReference>
<dbReference type="OrthoDB" id="5981765at2759"/>
<name>A0A3M6TGX6_POCDA</name>
<evidence type="ECO:0000256" key="4">
    <source>
        <dbReference type="ARBA" id="ARBA00023319"/>
    </source>
</evidence>
<feature type="domain" description="Ig-like" evidence="5">
    <location>
        <begin position="139"/>
        <end position="216"/>
    </location>
</feature>
<dbReference type="SMART" id="SM00408">
    <property type="entry name" value="IGc2"/>
    <property type="match status" value="2"/>
</dbReference>
<sequence length="231" mass="25662">SPQFIEPPINQSVTEGNSVNFSCRASGVPAPTLVWIFNNAELPSGINQTNHEGESFLEFLSYILNWKSYKAMMIKTINNGNTSLPLTSIFTKERATKPSLLRASQEYTPLSSFTTSVIANVLVLSSNRVSIFALSDGPPEINPELKNQSVTYNSPLQFKCSLSGFPTPEVLWTKDGMYLGKKNTLMIRQARFEDSGEYTCSAENLEGSMKSTFWIKVKGGTVLIHINEKEF</sequence>
<evidence type="ECO:0000256" key="3">
    <source>
        <dbReference type="ARBA" id="ARBA00023157"/>
    </source>
</evidence>
<accession>A0A3M6TGX6</accession>
<keyword evidence="7" id="KW-1185">Reference proteome</keyword>
<dbReference type="STRING" id="46731.A0A3M6TGX6"/>
<dbReference type="InterPro" id="IPR003598">
    <property type="entry name" value="Ig_sub2"/>
</dbReference>
<dbReference type="Proteomes" id="UP000275408">
    <property type="component" value="Unassembled WGS sequence"/>
</dbReference>